<protein>
    <recommendedName>
        <fullName evidence="5">Gelsolin</fullName>
    </recommendedName>
</protein>
<reference evidence="3" key="1">
    <citation type="submission" date="2020-07" db="EMBL/GenBank/DDBJ databases">
        <authorList>
            <person name="Nieuwenhuis M."/>
            <person name="Van De Peppel L.J.J."/>
        </authorList>
    </citation>
    <scope>NUCLEOTIDE SEQUENCE</scope>
    <source>
        <strain evidence="3">AP01</strain>
        <tissue evidence="3">Mycelium</tissue>
    </source>
</reference>
<name>A0A9P7GH79_9AGAR</name>
<feature type="region of interest" description="Disordered" evidence="2">
    <location>
        <begin position="60"/>
        <end position="145"/>
    </location>
</feature>
<keyword evidence="4" id="KW-1185">Reference proteome</keyword>
<feature type="region of interest" description="Disordered" evidence="2">
    <location>
        <begin position="1"/>
        <end position="23"/>
    </location>
</feature>
<dbReference type="PANTHER" id="PTHR11977">
    <property type="entry name" value="VILLIN"/>
    <property type="match status" value="1"/>
</dbReference>
<keyword evidence="1" id="KW-0677">Repeat</keyword>
<dbReference type="AlphaFoldDB" id="A0A9P7GH79"/>
<feature type="compositionally biased region" description="Polar residues" evidence="2">
    <location>
        <begin position="730"/>
        <end position="748"/>
    </location>
</feature>
<gene>
    <name evidence="3" type="ORF">DXG03_003154</name>
</gene>
<dbReference type="GO" id="GO:0051015">
    <property type="term" value="F:actin filament binding"/>
    <property type="evidence" value="ECO:0007669"/>
    <property type="project" value="InterPro"/>
</dbReference>
<dbReference type="EMBL" id="JABCKV010000002">
    <property type="protein sequence ID" value="KAG5648543.1"/>
    <property type="molecule type" value="Genomic_DNA"/>
</dbReference>
<proteinExistence type="predicted"/>
<feature type="compositionally biased region" description="Polar residues" evidence="2">
    <location>
        <begin position="313"/>
        <end position="329"/>
    </location>
</feature>
<feature type="compositionally biased region" description="Polar residues" evidence="2">
    <location>
        <begin position="278"/>
        <end position="293"/>
    </location>
</feature>
<evidence type="ECO:0000313" key="3">
    <source>
        <dbReference type="EMBL" id="KAG5648543.1"/>
    </source>
</evidence>
<evidence type="ECO:0000256" key="1">
    <source>
        <dbReference type="ARBA" id="ARBA00022737"/>
    </source>
</evidence>
<feature type="compositionally biased region" description="Basic and acidic residues" evidence="2">
    <location>
        <begin position="10"/>
        <end position="19"/>
    </location>
</feature>
<dbReference type="Proteomes" id="UP000775547">
    <property type="component" value="Unassembled WGS sequence"/>
</dbReference>
<evidence type="ECO:0000256" key="2">
    <source>
        <dbReference type="SAM" id="MobiDB-lite"/>
    </source>
</evidence>
<organism evidence="3 4">
    <name type="scientific">Asterophora parasitica</name>
    <dbReference type="NCBI Taxonomy" id="117018"/>
    <lineage>
        <taxon>Eukaryota</taxon>
        <taxon>Fungi</taxon>
        <taxon>Dikarya</taxon>
        <taxon>Basidiomycota</taxon>
        <taxon>Agaricomycotina</taxon>
        <taxon>Agaricomycetes</taxon>
        <taxon>Agaricomycetidae</taxon>
        <taxon>Agaricales</taxon>
        <taxon>Tricholomatineae</taxon>
        <taxon>Lyophyllaceae</taxon>
        <taxon>Asterophora</taxon>
    </lineage>
</organism>
<comment type="caution">
    <text evidence="3">The sequence shown here is derived from an EMBL/GenBank/DDBJ whole genome shotgun (WGS) entry which is preliminary data.</text>
</comment>
<feature type="compositionally biased region" description="Polar residues" evidence="2">
    <location>
        <begin position="389"/>
        <end position="398"/>
    </location>
</feature>
<dbReference type="PANTHER" id="PTHR11977:SF51">
    <property type="entry name" value="PROTEIN FLIGHTLESS-1 HOMOLOG"/>
    <property type="match status" value="1"/>
</dbReference>
<evidence type="ECO:0000313" key="4">
    <source>
        <dbReference type="Proteomes" id="UP000775547"/>
    </source>
</evidence>
<feature type="compositionally biased region" description="Polar residues" evidence="2">
    <location>
        <begin position="566"/>
        <end position="575"/>
    </location>
</feature>
<feature type="region of interest" description="Disordered" evidence="2">
    <location>
        <begin position="719"/>
        <end position="905"/>
    </location>
</feature>
<accession>A0A9P7GH79</accession>
<dbReference type="InterPro" id="IPR029006">
    <property type="entry name" value="ADF-H/Gelsolin-like_dom_sf"/>
</dbReference>
<feature type="compositionally biased region" description="Basic and acidic residues" evidence="2">
    <location>
        <begin position="451"/>
        <end position="466"/>
    </location>
</feature>
<evidence type="ECO:0008006" key="5">
    <source>
        <dbReference type="Google" id="ProtNLM"/>
    </source>
</evidence>
<feature type="compositionally biased region" description="Polar residues" evidence="2">
    <location>
        <begin position="763"/>
        <end position="773"/>
    </location>
</feature>
<sequence>MTTQRSSSRSHADAPELKPEAGLAEWTNKIKALQRQVDADEEAEQSRLEEEIAASRLARIRRSQGLAGGRSTSDVSKLKEGTEDSSCREPDATSMDTPKSSAERQFNQTDALERLTGAPTTSASTSKHSVSDRFSPSTRQLDGTKPEAISLAAFMGGRATGPRLNKHAPQQDVHDPTQFQQRTFDYAPHPTFGTGGVAMPGIAVLRDGPVKVSAVTAQAKAKSSGRVSELPPTTKPYSETYERQPPITRSQDIRERTVSTPYASSTPSTWAKPLKRSSPATTPRLSSTSSTFGVTGHHRDSRSVSPILPKPSSHPTTAPESADITSTPHAKSPVIIPSLAGPIRPQPRQSIGPHIPPSAIPSKAFMRPPPQKEPTPSLSRLQGRGFVQSMVQVSSNLESPIPEATEKVKPNSGRKSSVLDRWQPNVSNSTTSPPPSPDPRAVRRSFTVDPAMEKPKPFPPEPDRKPLKPAISNPSLRQENIPPRPSPPSKPSGEDKSPAVGLGSATTLVVFKPKPIEVPPVDEFGSKLSGVSQGGAKDAGFDLPAPSKPLSHPTKERARKPRKSKPSPQGTSSTHAAPDPRSRGFSQAPDLVNESTIGTLTAPPPSESERDSPIEIAIASTKAPLPLTSTGGSRGKPTDQIRRALPGLARQRDEAAPTPKPSFKAEQPPANRLVRYALPGLASLQVNEKLTWSKPTRQQLPRAEATSTRVERIALPVMVAPNPASDEPSESTPLAQSLPHSPLVNTSPLDRRKEFIPVPPSPQGTRIPSTGNRPTVMEVAEALSDSKGSSEEPQAIPGSQAVAPNRPRNLAPSPAHTEKRKSSYEKYSSIILPPLKEEATPTPTPAGTLPRREGDVQQQALENEKDTTVKKPSGSASIPGQRLPPPVVSKPTSDSKSTPPGFNIEPLLKYNTRPVQLEPGTTTISVEVMAITGTTASNVTKDLAIFYDTEILAIIHRSKSKLSGLVSTAVWGWEGKRATLGEREQRKLQELAQRYGTTTNVVHQHLEPSLLVHVLGGVLAIRQGTRAHWSSDNTAMHLVRSLGGVIVVDEKDLNVTNLCSAYSYCVSILDSVYVWYGHGSTPTERKAALEYGQNLKTSMPPIELTEDESANDEMFWMILGNEDYANADYWKWRRSSSIADPRIWRVRADLGKDSVTSVDFFSHETDIHDSVYIIDCIWEFYVVVGSDARAHRKDIELALRVSSVSVSYARGA</sequence>
<dbReference type="Gene3D" id="3.40.20.10">
    <property type="entry name" value="Severin"/>
    <property type="match status" value="1"/>
</dbReference>
<dbReference type="InterPro" id="IPR007122">
    <property type="entry name" value="Villin/Gelsolin"/>
</dbReference>
<feature type="compositionally biased region" description="Polar residues" evidence="2">
    <location>
        <begin position="258"/>
        <end position="269"/>
    </location>
</feature>
<feature type="compositionally biased region" description="Low complexity" evidence="2">
    <location>
        <begin position="825"/>
        <end position="834"/>
    </location>
</feature>
<reference evidence="3" key="2">
    <citation type="submission" date="2021-10" db="EMBL/GenBank/DDBJ databases">
        <title>Phylogenomics reveals ancestral predisposition of the termite-cultivated fungus Termitomyces towards a domesticated lifestyle.</title>
        <authorList>
            <person name="Auxier B."/>
            <person name="Grum-Grzhimaylo A."/>
            <person name="Cardenas M.E."/>
            <person name="Lodge J.D."/>
            <person name="Laessoe T."/>
            <person name="Pedersen O."/>
            <person name="Smith M.E."/>
            <person name="Kuyper T.W."/>
            <person name="Franco-Molano E.A."/>
            <person name="Baroni T.J."/>
            <person name="Aanen D.K."/>
        </authorList>
    </citation>
    <scope>NUCLEOTIDE SEQUENCE</scope>
    <source>
        <strain evidence="3">AP01</strain>
        <tissue evidence="3">Mycelium</tissue>
    </source>
</reference>
<feature type="compositionally biased region" description="Polar residues" evidence="2">
    <location>
        <begin position="118"/>
        <end position="141"/>
    </location>
</feature>
<dbReference type="SMART" id="SM00262">
    <property type="entry name" value="GEL"/>
    <property type="match status" value="1"/>
</dbReference>
<dbReference type="OrthoDB" id="6375767at2759"/>
<dbReference type="SUPFAM" id="SSF55753">
    <property type="entry name" value="Actin depolymerizing proteins"/>
    <property type="match status" value="1"/>
</dbReference>
<feature type="compositionally biased region" description="Low complexity" evidence="2">
    <location>
        <begin position="889"/>
        <end position="900"/>
    </location>
</feature>
<feature type="region of interest" description="Disordered" evidence="2">
    <location>
        <begin position="219"/>
        <end position="670"/>
    </location>
</feature>
<feature type="compositionally biased region" description="Polar residues" evidence="2">
    <location>
        <begin position="94"/>
        <end position="110"/>
    </location>
</feature>
<feature type="compositionally biased region" description="Basic and acidic residues" evidence="2">
    <location>
        <begin position="76"/>
        <end position="91"/>
    </location>
</feature>